<sequence length="620" mass="68048">MEEGGMLSLATPSPPCPKLVIAPRNPSMELACGGLNSATPTPMAFLSSMFTSDDSCKGRQSLSQLLMDALGTPNSESISSFIGSPNRNNVSTRDIIPDFTHTDGKKNGIELDLKLPSSGDDNSLSNETAGHKVVIPSWLPASMDFVFSPGANSASFLEQSTMTCISDLTDMPNYTNPNEKTKGNESDDNYPTSINSAAYKAMMPTRLPISNSFPAMHFKASSGISPASLLESPILFSMQQADPSPTTGSLSIQKGGTDVRLQIKTTKGSFTKDMANSELELTYSGSFDPPYMIPLEHEWSNCSIGMDINAATCSEEIADINGRTQRSDALRSSMSASDLQSDVSSDMAEIQGSSAFQASNLPSKTQISFTRLNLDEYNWKKYGQKQLKDSENPRSYYKCTHPHCPAKRQVECTQEGALTQIIYKGDHNHEKPLCTRRGFRGSKSTADDMGTQCDRVAHTSNTVCKINHDKVLIDSYEFPHNPISASNDLLSMAHDDDDQGGTRIANDIDSTRDSKRRRTEDEQLKPSGSNREPRFVVQTESDLDVLDDGYRWQKYGQKVLKDGCYPRNYYRCSNRGCTVKKQVERCASDIKFVITTYEGKHNHGVPAARSALQKTNSCGL</sequence>
<keyword evidence="4" id="KW-0862">Zinc</keyword>
<evidence type="ECO:0000256" key="4">
    <source>
        <dbReference type="ARBA" id="ARBA00022833"/>
    </source>
</evidence>
<proteinExistence type="inferred from homology"/>
<dbReference type="GO" id="GO:0005634">
    <property type="term" value="C:nucleus"/>
    <property type="evidence" value="ECO:0007669"/>
    <property type="project" value="UniProtKB-SubCell"/>
</dbReference>
<evidence type="ECO:0000259" key="11">
    <source>
        <dbReference type="PROSITE" id="PS50811"/>
    </source>
</evidence>
<feature type="compositionally biased region" description="Polar residues" evidence="10">
    <location>
        <begin position="330"/>
        <end position="344"/>
    </location>
</feature>
<keyword evidence="5" id="KW-0805">Transcription regulation</keyword>
<dbReference type="EMBL" id="CM035408">
    <property type="protein sequence ID" value="KAH7441439.1"/>
    <property type="molecule type" value="Genomic_DNA"/>
</dbReference>
<dbReference type="InterPro" id="IPR036576">
    <property type="entry name" value="WRKY_dom_sf"/>
</dbReference>
<feature type="domain" description="WRKY" evidence="11">
    <location>
        <begin position="541"/>
        <end position="606"/>
    </location>
</feature>
<dbReference type="Gene3D" id="2.20.25.80">
    <property type="entry name" value="WRKY domain"/>
    <property type="match status" value="2"/>
</dbReference>
<dbReference type="GO" id="GO:0003700">
    <property type="term" value="F:DNA-binding transcription factor activity"/>
    <property type="evidence" value="ECO:0007669"/>
    <property type="project" value="InterPro"/>
</dbReference>
<feature type="region of interest" description="Disordered" evidence="10">
    <location>
        <begin position="326"/>
        <end position="346"/>
    </location>
</feature>
<evidence type="ECO:0000256" key="10">
    <source>
        <dbReference type="SAM" id="MobiDB-lite"/>
    </source>
</evidence>
<evidence type="ECO:0000256" key="6">
    <source>
        <dbReference type="ARBA" id="ARBA00023125"/>
    </source>
</evidence>
<keyword evidence="6" id="KW-0238">DNA-binding</keyword>
<comment type="caution">
    <text evidence="12">The sequence shown here is derived from an EMBL/GenBank/DDBJ whole genome shotgun (WGS) entry which is preliminary data.</text>
</comment>
<comment type="subcellular location">
    <subcellularLocation>
        <location evidence="1">Nucleus</location>
    </subcellularLocation>
</comment>
<dbReference type="PANTHER" id="PTHR31221:SF318">
    <property type="entry name" value="WRKY TRANSCRIPTION FACTOR 2-RELATED"/>
    <property type="match status" value="1"/>
</dbReference>
<dbReference type="PANTHER" id="PTHR31221">
    <property type="entry name" value="WRKY TRANSCRIPTION FACTOR PROTEIN 1-RELATED"/>
    <property type="match status" value="1"/>
</dbReference>
<organism evidence="12 13">
    <name type="scientific">Ceratopteris richardii</name>
    <name type="common">Triangle waterfern</name>
    <dbReference type="NCBI Taxonomy" id="49495"/>
    <lineage>
        <taxon>Eukaryota</taxon>
        <taxon>Viridiplantae</taxon>
        <taxon>Streptophyta</taxon>
        <taxon>Embryophyta</taxon>
        <taxon>Tracheophyta</taxon>
        <taxon>Polypodiopsida</taxon>
        <taxon>Polypodiidae</taxon>
        <taxon>Polypodiales</taxon>
        <taxon>Pteridineae</taxon>
        <taxon>Pteridaceae</taxon>
        <taxon>Parkerioideae</taxon>
        <taxon>Ceratopteris</taxon>
    </lineage>
</organism>
<feature type="region of interest" description="Disordered" evidence="10">
    <location>
        <begin position="169"/>
        <end position="190"/>
    </location>
</feature>
<dbReference type="FunFam" id="2.20.25.80:FF:000006">
    <property type="entry name" value="WRKY transcription factor"/>
    <property type="match status" value="1"/>
</dbReference>
<keyword evidence="8" id="KW-0539">Nucleus</keyword>
<evidence type="ECO:0000256" key="5">
    <source>
        <dbReference type="ARBA" id="ARBA00023015"/>
    </source>
</evidence>
<protein>
    <recommendedName>
        <fullName evidence="11">WRKY domain-containing protein</fullName>
    </recommendedName>
</protein>
<name>A0A8T2VAP5_CERRI</name>
<dbReference type="SUPFAM" id="SSF118290">
    <property type="entry name" value="WRKY DNA-binding domain"/>
    <property type="match status" value="2"/>
</dbReference>
<dbReference type="FunFam" id="2.20.25.80:FF:000003">
    <property type="entry name" value="WRKY transcription factor 57"/>
    <property type="match status" value="1"/>
</dbReference>
<comment type="similarity">
    <text evidence="9">Belongs to the WRKY group I family.</text>
</comment>
<evidence type="ECO:0000256" key="2">
    <source>
        <dbReference type="ARBA" id="ARBA00022723"/>
    </source>
</evidence>
<dbReference type="AlphaFoldDB" id="A0A8T2VAP5"/>
<keyword evidence="13" id="KW-1185">Reference proteome</keyword>
<reference evidence="12" key="1">
    <citation type="submission" date="2021-08" db="EMBL/GenBank/DDBJ databases">
        <title>WGS assembly of Ceratopteris richardii.</title>
        <authorList>
            <person name="Marchant D.B."/>
            <person name="Chen G."/>
            <person name="Jenkins J."/>
            <person name="Shu S."/>
            <person name="Leebens-Mack J."/>
            <person name="Grimwood J."/>
            <person name="Schmutz J."/>
            <person name="Soltis P."/>
            <person name="Soltis D."/>
            <person name="Chen Z.-H."/>
        </authorList>
    </citation>
    <scope>NUCLEOTIDE SEQUENCE</scope>
    <source>
        <strain evidence="12">Whitten #5841</strain>
        <tissue evidence="12">Leaf</tissue>
    </source>
</reference>
<evidence type="ECO:0000256" key="9">
    <source>
        <dbReference type="ARBA" id="ARBA00061157"/>
    </source>
</evidence>
<dbReference type="PROSITE" id="PS50811">
    <property type="entry name" value="WRKY"/>
    <property type="match status" value="2"/>
</dbReference>
<dbReference type="SMART" id="SM00774">
    <property type="entry name" value="WRKY"/>
    <property type="match status" value="2"/>
</dbReference>
<dbReference type="GO" id="GO:0046872">
    <property type="term" value="F:metal ion binding"/>
    <property type="evidence" value="ECO:0007669"/>
    <property type="project" value="UniProtKB-KW"/>
</dbReference>
<evidence type="ECO:0000313" key="12">
    <source>
        <dbReference type="EMBL" id="KAH7441439.1"/>
    </source>
</evidence>
<evidence type="ECO:0000256" key="8">
    <source>
        <dbReference type="ARBA" id="ARBA00023242"/>
    </source>
</evidence>
<dbReference type="GO" id="GO:0043565">
    <property type="term" value="F:sequence-specific DNA binding"/>
    <property type="evidence" value="ECO:0007669"/>
    <property type="project" value="InterPro"/>
</dbReference>
<dbReference type="OrthoDB" id="5065855at2759"/>
<dbReference type="Pfam" id="PF03106">
    <property type="entry name" value="WRKY"/>
    <property type="match status" value="2"/>
</dbReference>
<dbReference type="InterPro" id="IPR003657">
    <property type="entry name" value="WRKY_dom"/>
</dbReference>
<feature type="domain" description="WRKY" evidence="11">
    <location>
        <begin position="368"/>
        <end position="432"/>
    </location>
</feature>
<feature type="region of interest" description="Disordered" evidence="10">
    <location>
        <begin position="489"/>
        <end position="533"/>
    </location>
</feature>
<evidence type="ECO:0000256" key="3">
    <source>
        <dbReference type="ARBA" id="ARBA00022737"/>
    </source>
</evidence>
<evidence type="ECO:0000313" key="13">
    <source>
        <dbReference type="Proteomes" id="UP000825935"/>
    </source>
</evidence>
<dbReference type="InterPro" id="IPR044810">
    <property type="entry name" value="WRKY_plant"/>
</dbReference>
<evidence type="ECO:0000256" key="7">
    <source>
        <dbReference type="ARBA" id="ARBA00023163"/>
    </source>
</evidence>
<gene>
    <name evidence="12" type="ORF">KP509_03G038600</name>
</gene>
<dbReference type="OMA" id="TENSCTE"/>
<dbReference type="Proteomes" id="UP000825935">
    <property type="component" value="Chromosome 3"/>
</dbReference>
<keyword evidence="2" id="KW-0479">Metal-binding</keyword>
<feature type="compositionally biased region" description="Basic and acidic residues" evidence="10">
    <location>
        <begin position="509"/>
        <end position="524"/>
    </location>
</feature>
<keyword evidence="3" id="KW-0677">Repeat</keyword>
<evidence type="ECO:0000256" key="1">
    <source>
        <dbReference type="ARBA" id="ARBA00004123"/>
    </source>
</evidence>
<accession>A0A8T2VAP5</accession>
<feature type="compositionally biased region" description="Polar residues" evidence="10">
    <location>
        <begin position="169"/>
        <end position="178"/>
    </location>
</feature>
<keyword evidence="7" id="KW-0804">Transcription</keyword>